<dbReference type="WBParaSite" id="TTAC_0000938101-mRNA-1">
    <property type="protein sequence ID" value="TTAC_0000938101-mRNA-1"/>
    <property type="gene ID" value="TTAC_0000938101"/>
</dbReference>
<dbReference type="AlphaFoldDB" id="A0A0R3X763"/>
<reference evidence="1 2" key="2">
    <citation type="submission" date="2018-11" db="EMBL/GenBank/DDBJ databases">
        <authorList>
            <consortium name="Pathogen Informatics"/>
        </authorList>
    </citation>
    <scope>NUCLEOTIDE SEQUENCE [LARGE SCALE GENOMIC DNA]</scope>
</reference>
<sequence length="105" mass="12061">MHALSRSLPGSCKLLRSKRKIRASFVVNHLALQPSRTATLLGVERCSPNINRCRRILTTLRCPRRCRHCRAPGFVWRVNQILAISQFIIRFVLVILAINRELSSK</sequence>
<accession>A0A0R3X763</accession>
<keyword evidence="2" id="KW-1185">Reference proteome</keyword>
<dbReference type="OrthoDB" id="10474820at2759"/>
<gene>
    <name evidence="1" type="ORF">TTAC_LOCUS9366</name>
</gene>
<organism evidence="3">
    <name type="scientific">Hydatigena taeniaeformis</name>
    <name type="common">Feline tapeworm</name>
    <name type="synonym">Taenia taeniaeformis</name>
    <dbReference type="NCBI Taxonomy" id="6205"/>
    <lineage>
        <taxon>Eukaryota</taxon>
        <taxon>Metazoa</taxon>
        <taxon>Spiralia</taxon>
        <taxon>Lophotrochozoa</taxon>
        <taxon>Platyhelminthes</taxon>
        <taxon>Cestoda</taxon>
        <taxon>Eucestoda</taxon>
        <taxon>Cyclophyllidea</taxon>
        <taxon>Taeniidae</taxon>
        <taxon>Hydatigera</taxon>
    </lineage>
</organism>
<protein>
    <submittedName>
        <fullName evidence="1 3">Uncharacterized protein</fullName>
    </submittedName>
</protein>
<name>A0A0R3X763_HYDTA</name>
<evidence type="ECO:0000313" key="2">
    <source>
        <dbReference type="Proteomes" id="UP000274429"/>
    </source>
</evidence>
<dbReference type="EMBL" id="UYWX01020782">
    <property type="protein sequence ID" value="VDM34143.1"/>
    <property type="molecule type" value="Genomic_DNA"/>
</dbReference>
<evidence type="ECO:0000313" key="3">
    <source>
        <dbReference type="WBParaSite" id="TTAC_0000938101-mRNA-1"/>
    </source>
</evidence>
<reference evidence="3" key="1">
    <citation type="submission" date="2017-02" db="UniProtKB">
        <authorList>
            <consortium name="WormBaseParasite"/>
        </authorList>
    </citation>
    <scope>IDENTIFICATION</scope>
</reference>
<proteinExistence type="predicted"/>
<evidence type="ECO:0000313" key="1">
    <source>
        <dbReference type="EMBL" id="VDM34143.1"/>
    </source>
</evidence>
<dbReference type="Proteomes" id="UP000274429">
    <property type="component" value="Unassembled WGS sequence"/>
</dbReference>